<organism evidence="1 2">
    <name type="scientific">Selenomonas ruminis</name>
    <dbReference type="NCBI Taxonomy" id="2593411"/>
    <lineage>
        <taxon>Bacteria</taxon>
        <taxon>Bacillati</taxon>
        <taxon>Bacillota</taxon>
        <taxon>Negativicutes</taxon>
        <taxon>Selenomonadales</taxon>
        <taxon>Selenomonadaceae</taxon>
        <taxon>Selenomonas</taxon>
    </lineage>
</organism>
<proteinExistence type="predicted"/>
<gene>
    <name evidence="1" type="ORF">FZ040_04900</name>
</gene>
<evidence type="ECO:0000313" key="1">
    <source>
        <dbReference type="EMBL" id="TYZ24058.1"/>
    </source>
</evidence>
<sequence>MKKYVFRLLGIFLLAMFGTMACNYIFDSSGVLNTDFSVKRVEPNQHFVKMRYILSNPEKYNAFCFGSSRIGNIDLNKIDNGLRYYNMTYSEGLPEEWLLDLQDMVKHGVSIKQVMIGLDDFSIRVDPKQHENDLLRVPYRDDTLWKTYALYLLKKPKLKKEDASRGSVYDIYGSGRPLHPEVDEYIEANVEKHLQDERFSKPYEYKGNRIAETMESLTKLKELCDDNGIELIVFVNPVNAVTYRSNDISELNAFKYQLAQLTNYYDFSGLNEITTNNYYYYETSHYRPMVGDMIVDRIFHNGQRNFGVLVTRDNVKEHLQKLEEELDIKGSIE</sequence>
<protein>
    <recommendedName>
        <fullName evidence="3">SGNH/GDSL hydrolase family protein</fullName>
    </recommendedName>
</protein>
<dbReference type="PROSITE" id="PS51257">
    <property type="entry name" value="PROKAR_LIPOPROTEIN"/>
    <property type="match status" value="1"/>
</dbReference>
<comment type="caution">
    <text evidence="1">The sequence shown here is derived from an EMBL/GenBank/DDBJ whole genome shotgun (WGS) entry which is preliminary data.</text>
</comment>
<dbReference type="EMBL" id="VTOY01000002">
    <property type="protein sequence ID" value="TYZ24058.1"/>
    <property type="molecule type" value="Genomic_DNA"/>
</dbReference>
<dbReference type="OrthoDB" id="5349052at2"/>
<reference evidence="1 2" key="1">
    <citation type="submission" date="2019-08" db="EMBL/GenBank/DDBJ databases">
        <title>Selenomonas sp. mPRGC5 and Selenomonas sp. mPRGC8 isolated from ruminal fluid of dairy goat (Capra hircus).</title>
        <authorList>
            <person name="Poothong S."/>
            <person name="Nuengjamnong C."/>
            <person name="Tanasupawat S."/>
        </authorList>
    </citation>
    <scope>NUCLEOTIDE SEQUENCE [LARGE SCALE GENOMIC DNA]</scope>
    <source>
        <strain evidence="2">mPRGC5</strain>
    </source>
</reference>
<dbReference type="RefSeq" id="WP_149170971.1">
    <property type="nucleotide sequence ID" value="NZ_VTOY01000002.1"/>
</dbReference>
<keyword evidence="2" id="KW-1185">Reference proteome</keyword>
<name>A0A5D6WBE6_9FIRM</name>
<evidence type="ECO:0008006" key="3">
    <source>
        <dbReference type="Google" id="ProtNLM"/>
    </source>
</evidence>
<dbReference type="AlphaFoldDB" id="A0A5D6WBE6"/>
<dbReference type="Proteomes" id="UP000323646">
    <property type="component" value="Unassembled WGS sequence"/>
</dbReference>
<accession>A0A5D6WBE6</accession>
<evidence type="ECO:0000313" key="2">
    <source>
        <dbReference type="Proteomes" id="UP000323646"/>
    </source>
</evidence>